<dbReference type="InterPro" id="IPR003959">
    <property type="entry name" value="ATPase_AAA_core"/>
</dbReference>
<feature type="domain" description="ATPase AAA-type core" evidence="2">
    <location>
        <begin position="151"/>
        <end position="458"/>
    </location>
</feature>
<dbReference type="EMBL" id="CP043494">
    <property type="protein sequence ID" value="WNG43193.1"/>
    <property type="molecule type" value="Genomic_DNA"/>
</dbReference>
<feature type="region of interest" description="Disordered" evidence="1">
    <location>
        <begin position="1"/>
        <end position="30"/>
    </location>
</feature>
<gene>
    <name evidence="3" type="ORF">F0U60_03075</name>
</gene>
<accession>A0ABY9WHJ0</accession>
<proteinExistence type="predicted"/>
<evidence type="ECO:0000259" key="2">
    <source>
        <dbReference type="Pfam" id="PF13304"/>
    </source>
</evidence>
<dbReference type="SUPFAM" id="SSF52540">
    <property type="entry name" value="P-loop containing nucleoside triphosphate hydrolases"/>
    <property type="match status" value="1"/>
</dbReference>
<dbReference type="InterPro" id="IPR027417">
    <property type="entry name" value="P-loop_NTPase"/>
</dbReference>
<dbReference type="RefSeq" id="WP_395813749.1">
    <property type="nucleotide sequence ID" value="NZ_CP043494.1"/>
</dbReference>
<dbReference type="Pfam" id="PF13304">
    <property type="entry name" value="AAA_21"/>
    <property type="match status" value="1"/>
</dbReference>
<dbReference type="Proteomes" id="UP001611383">
    <property type="component" value="Chromosome"/>
</dbReference>
<name>A0ABY9WHJ0_9BACT</name>
<evidence type="ECO:0000313" key="4">
    <source>
        <dbReference type="Proteomes" id="UP001611383"/>
    </source>
</evidence>
<sequence>MYLPTYVGFPSESSPSGATPQGRGVTERPEEELAAFDRLLPTLREAYRRNPSKTWSAGELGELSGLPEAEVAHTLELFASELGLAEVLFGDEAGLVGAIQLSSAVLETEPFASVRAWLGAQGPLEAPLRLTELRVDGYQGLQGLEARFGALTVLTGEPGSGKSSLLDCLGLLSHAVVEPLPSGPHSRVPERLHLSLRVASGSGRAFRYSVSLGGPVGTPRVTSERFACVETDARGQESEAFAFLDFQNGQGSVRTVTWESPRPRVLSVAHSVPPDSLALRGALEPALGSAASFRAFLSGWRFYPGFDVSRGAALRRPVPSEPEPVLASDGSNLSAVLFHLMVECPERWRELEASLREALPSFLSLSVKPRGGPGTVLCVWREAGVRDELTLADLSDGTLRLLCLVALCLAPRKAPLVGLDGPELGLHPRVLPVLSRLLRRASEETQVLVATQSPELLAGLPPDTVAELRRVEGRAVFSGLGSARRDGVEGTRS</sequence>
<protein>
    <submittedName>
        <fullName evidence="3">AAA family ATPase</fullName>
    </submittedName>
</protein>
<dbReference type="PANTHER" id="PTHR32182:SF22">
    <property type="entry name" value="ATP-DEPENDENT ENDONUCLEASE, OLD FAMILY-RELATED"/>
    <property type="match status" value="1"/>
</dbReference>
<evidence type="ECO:0000256" key="1">
    <source>
        <dbReference type="SAM" id="MobiDB-lite"/>
    </source>
</evidence>
<dbReference type="PANTHER" id="PTHR32182">
    <property type="entry name" value="DNA REPLICATION AND REPAIR PROTEIN RECF"/>
    <property type="match status" value="1"/>
</dbReference>
<keyword evidence="4" id="KW-1185">Reference proteome</keyword>
<dbReference type="Gene3D" id="3.40.50.300">
    <property type="entry name" value="P-loop containing nucleotide triphosphate hydrolases"/>
    <property type="match status" value="2"/>
</dbReference>
<organism evidence="3 4">
    <name type="scientific">Archangium minus</name>
    <dbReference type="NCBI Taxonomy" id="83450"/>
    <lineage>
        <taxon>Bacteria</taxon>
        <taxon>Pseudomonadati</taxon>
        <taxon>Myxococcota</taxon>
        <taxon>Myxococcia</taxon>
        <taxon>Myxococcales</taxon>
        <taxon>Cystobacterineae</taxon>
        <taxon>Archangiaceae</taxon>
        <taxon>Archangium</taxon>
    </lineage>
</organism>
<evidence type="ECO:0000313" key="3">
    <source>
        <dbReference type="EMBL" id="WNG43193.1"/>
    </source>
</evidence>
<reference evidence="3 4" key="1">
    <citation type="submission" date="2019-08" db="EMBL/GenBank/DDBJ databases">
        <title>Archangium and Cystobacter genomes.</title>
        <authorList>
            <person name="Chen I.-C.K."/>
            <person name="Wielgoss S."/>
        </authorList>
    </citation>
    <scope>NUCLEOTIDE SEQUENCE [LARGE SCALE GENOMIC DNA]</scope>
    <source>
        <strain evidence="3 4">Cbm 6</strain>
    </source>
</reference>